<evidence type="ECO:0000259" key="4">
    <source>
        <dbReference type="Pfam" id="PF25954"/>
    </source>
</evidence>
<gene>
    <name evidence="6" type="ORF">FHS82_001915</name>
</gene>
<name>A0ABX0UYU4_9HYPH</name>
<dbReference type="Gene3D" id="2.40.30.170">
    <property type="match status" value="1"/>
</dbReference>
<dbReference type="Pfam" id="PF25917">
    <property type="entry name" value="BSH_RND"/>
    <property type="match status" value="1"/>
</dbReference>
<dbReference type="Proteomes" id="UP001429580">
    <property type="component" value="Unassembled WGS sequence"/>
</dbReference>
<proteinExistence type="inferred from homology"/>
<evidence type="ECO:0000256" key="1">
    <source>
        <dbReference type="ARBA" id="ARBA00009477"/>
    </source>
</evidence>
<protein>
    <submittedName>
        <fullName evidence="6">Membrane fusion protein (Multidrug efflux system)</fullName>
    </submittedName>
</protein>
<dbReference type="SUPFAM" id="SSF111369">
    <property type="entry name" value="HlyD-like secretion proteins"/>
    <property type="match status" value="1"/>
</dbReference>
<dbReference type="NCBIfam" id="TIGR01730">
    <property type="entry name" value="RND_mfp"/>
    <property type="match status" value="1"/>
</dbReference>
<reference evidence="6 7" key="1">
    <citation type="submission" date="2020-03" db="EMBL/GenBank/DDBJ databases">
        <title>Genomic Encyclopedia of Type Strains, Phase IV (KMG-IV): sequencing the most valuable type-strain genomes for metagenomic binning, comparative biology and taxonomic classification.</title>
        <authorList>
            <person name="Goeker M."/>
        </authorList>
    </citation>
    <scope>NUCLEOTIDE SEQUENCE [LARGE SCALE GENOMIC DNA]</scope>
    <source>
        <strain evidence="6 7">DSM 103870</strain>
    </source>
</reference>
<evidence type="ECO:0000313" key="6">
    <source>
        <dbReference type="EMBL" id="NIJ58073.1"/>
    </source>
</evidence>
<feature type="region of interest" description="Disordered" evidence="2">
    <location>
        <begin position="43"/>
        <end position="72"/>
    </location>
</feature>
<dbReference type="InterPro" id="IPR058637">
    <property type="entry name" value="YknX-like_C"/>
</dbReference>
<comment type="similarity">
    <text evidence="1">Belongs to the membrane fusion protein (MFP) (TC 8.A.1) family.</text>
</comment>
<keyword evidence="7" id="KW-1185">Reference proteome</keyword>
<feature type="compositionally biased region" description="Low complexity" evidence="2">
    <location>
        <begin position="61"/>
        <end position="72"/>
    </location>
</feature>
<dbReference type="PANTHER" id="PTHR30469">
    <property type="entry name" value="MULTIDRUG RESISTANCE PROTEIN MDTA"/>
    <property type="match status" value="1"/>
</dbReference>
<accession>A0ABX0UYU4</accession>
<evidence type="ECO:0000256" key="2">
    <source>
        <dbReference type="SAM" id="MobiDB-lite"/>
    </source>
</evidence>
<dbReference type="Pfam" id="PF25954">
    <property type="entry name" value="Beta-barrel_RND_2"/>
    <property type="match status" value="1"/>
</dbReference>
<feature type="domain" description="Multidrug resistance protein MdtA-like barrel-sandwich hybrid" evidence="3">
    <location>
        <begin position="100"/>
        <end position="221"/>
    </location>
</feature>
<dbReference type="Gene3D" id="1.10.287.470">
    <property type="entry name" value="Helix hairpin bin"/>
    <property type="match status" value="1"/>
</dbReference>
<dbReference type="InterPro" id="IPR006143">
    <property type="entry name" value="RND_pump_MFP"/>
</dbReference>
<dbReference type="RefSeq" id="WP_246225256.1">
    <property type="nucleotide sequence ID" value="NZ_JAASQI010000004.1"/>
</dbReference>
<dbReference type="Gene3D" id="2.40.420.20">
    <property type="match status" value="1"/>
</dbReference>
<dbReference type="Gene3D" id="2.40.50.100">
    <property type="match status" value="1"/>
</dbReference>
<comment type="caution">
    <text evidence="6">The sequence shown here is derived from an EMBL/GenBank/DDBJ whole genome shotgun (WGS) entry which is preliminary data.</text>
</comment>
<dbReference type="Pfam" id="PF25989">
    <property type="entry name" value="YknX_C"/>
    <property type="match status" value="1"/>
</dbReference>
<evidence type="ECO:0000313" key="7">
    <source>
        <dbReference type="Proteomes" id="UP001429580"/>
    </source>
</evidence>
<feature type="compositionally biased region" description="Polar residues" evidence="2">
    <location>
        <begin position="43"/>
        <end position="54"/>
    </location>
</feature>
<evidence type="ECO:0000259" key="5">
    <source>
        <dbReference type="Pfam" id="PF25989"/>
    </source>
</evidence>
<organism evidence="6 7">
    <name type="scientific">Pseudochelatococcus lubricantis</name>
    <dbReference type="NCBI Taxonomy" id="1538102"/>
    <lineage>
        <taxon>Bacteria</taxon>
        <taxon>Pseudomonadati</taxon>
        <taxon>Pseudomonadota</taxon>
        <taxon>Alphaproteobacteria</taxon>
        <taxon>Hyphomicrobiales</taxon>
        <taxon>Chelatococcaceae</taxon>
        <taxon>Pseudochelatococcus</taxon>
    </lineage>
</organism>
<dbReference type="EMBL" id="JAASQI010000004">
    <property type="protein sequence ID" value="NIJ58073.1"/>
    <property type="molecule type" value="Genomic_DNA"/>
</dbReference>
<dbReference type="InterPro" id="IPR058792">
    <property type="entry name" value="Beta-barrel_RND_2"/>
</dbReference>
<feature type="domain" description="CusB-like beta-barrel" evidence="4">
    <location>
        <begin position="233"/>
        <end position="307"/>
    </location>
</feature>
<sequence length="388" mass="40611">MRRLLAVGLLVIVMAVAWAVVFERRGGDLAALLDGSPLSSLFRQPSAQAQSQTGGDKATGDKAATPAAPAKKFPVETAPARVGDAVSDINTVGSLQSDESVQISSEIAGRVAEISFSEGEQVAAGDLLLRLDSALTEAEIDDVRARLDLAEANFRRTNVLAKGGNATQRANDEAAAALATARAALALVEARYNKLFIRAPFSGMLGVRKVSVGAYLNPGAQIVNLEKIDRLKVDFKVPETYLARVAVGQTVELSVDALPGRRFVGAIYAVDPMVDVNGRALNIRARLPNPDLALRPGLFARIAIKSAAGGESVFIPEEAIVPRGADALVYRVVDGKAVETVVRLGARRAGEVEVLEGLDVSAVVVTAGQHRLRNGAAVEVAVAAAGQI</sequence>
<dbReference type="PANTHER" id="PTHR30469:SF11">
    <property type="entry name" value="BLL4320 PROTEIN"/>
    <property type="match status" value="1"/>
</dbReference>
<evidence type="ECO:0000259" key="3">
    <source>
        <dbReference type="Pfam" id="PF25917"/>
    </source>
</evidence>
<feature type="domain" description="YknX-like C-terminal permuted SH3-like" evidence="5">
    <location>
        <begin position="315"/>
        <end position="380"/>
    </location>
</feature>
<dbReference type="InterPro" id="IPR058625">
    <property type="entry name" value="MdtA-like_BSH"/>
</dbReference>